<dbReference type="GO" id="GO:1990757">
    <property type="term" value="F:ubiquitin ligase activator activity"/>
    <property type="evidence" value="ECO:0007669"/>
    <property type="project" value="TreeGrafter"/>
</dbReference>
<dbReference type="InterPro" id="IPR033010">
    <property type="entry name" value="Cdc20/Fizzy"/>
</dbReference>
<dbReference type="InterPro" id="IPR001680">
    <property type="entry name" value="WD40_rpt"/>
</dbReference>
<keyword evidence="2" id="KW-0677">Repeat</keyword>
<dbReference type="AlphaFoldDB" id="A0A699X9K7"/>
<feature type="repeat" description="WD" evidence="4">
    <location>
        <begin position="10"/>
        <end position="51"/>
    </location>
</feature>
<comment type="caution">
    <text evidence="6">The sequence shown here is derived from an EMBL/GenBank/DDBJ whole genome shotgun (WGS) entry which is preliminary data.</text>
</comment>
<sequence length="61" mass="6632">MQIQVTKLCDLGNDDSVCSVGWAQRGTSLAVGTSNGKVQIWDAARCKRVRTMEGHRLRVGA</sequence>
<dbReference type="UniPathway" id="UPA00143"/>
<evidence type="ECO:0000256" key="1">
    <source>
        <dbReference type="ARBA" id="ARBA00022574"/>
    </source>
</evidence>
<dbReference type="GO" id="GO:0016567">
    <property type="term" value="P:protein ubiquitination"/>
    <property type="evidence" value="ECO:0007669"/>
    <property type="project" value="UniProtKB-UniPathway"/>
</dbReference>
<accession>A0A699X9K7</accession>
<dbReference type="InterPro" id="IPR024977">
    <property type="entry name" value="Apc4-like_WD40_dom"/>
</dbReference>
<keyword evidence="3" id="KW-0131">Cell cycle</keyword>
<organism evidence="6">
    <name type="scientific">Tanacetum cinerariifolium</name>
    <name type="common">Dalmatian daisy</name>
    <name type="synonym">Chrysanthemum cinerariifolium</name>
    <dbReference type="NCBI Taxonomy" id="118510"/>
    <lineage>
        <taxon>Eukaryota</taxon>
        <taxon>Viridiplantae</taxon>
        <taxon>Streptophyta</taxon>
        <taxon>Embryophyta</taxon>
        <taxon>Tracheophyta</taxon>
        <taxon>Spermatophyta</taxon>
        <taxon>Magnoliopsida</taxon>
        <taxon>eudicotyledons</taxon>
        <taxon>Gunneridae</taxon>
        <taxon>Pentapetalae</taxon>
        <taxon>asterids</taxon>
        <taxon>campanulids</taxon>
        <taxon>Asterales</taxon>
        <taxon>Asteraceae</taxon>
        <taxon>Asteroideae</taxon>
        <taxon>Anthemideae</taxon>
        <taxon>Anthemidinae</taxon>
        <taxon>Tanacetum</taxon>
    </lineage>
</organism>
<keyword evidence="1 4" id="KW-0853">WD repeat</keyword>
<dbReference type="Pfam" id="PF12894">
    <property type="entry name" value="ANAPC4_WD40"/>
    <property type="match status" value="1"/>
</dbReference>
<evidence type="ECO:0000259" key="5">
    <source>
        <dbReference type="Pfam" id="PF12894"/>
    </source>
</evidence>
<gene>
    <name evidence="6" type="ORF">Tci_926597</name>
</gene>
<feature type="domain" description="Anaphase-promoting complex subunit 4-like WD40" evidence="5">
    <location>
        <begin position="11"/>
        <end position="54"/>
    </location>
</feature>
<dbReference type="PROSITE" id="PS50082">
    <property type="entry name" value="WD_REPEATS_2"/>
    <property type="match status" value="1"/>
</dbReference>
<dbReference type="GO" id="GO:0010997">
    <property type="term" value="F:anaphase-promoting complex binding"/>
    <property type="evidence" value="ECO:0007669"/>
    <property type="project" value="InterPro"/>
</dbReference>
<dbReference type="Gene3D" id="2.130.10.10">
    <property type="entry name" value="YVTN repeat-like/Quinoprotein amine dehydrogenase"/>
    <property type="match status" value="1"/>
</dbReference>
<dbReference type="EMBL" id="BKCJ011808177">
    <property type="protein sequence ID" value="GFD54628.1"/>
    <property type="molecule type" value="Genomic_DNA"/>
</dbReference>
<name>A0A699X9K7_TANCI</name>
<dbReference type="GO" id="GO:1905786">
    <property type="term" value="P:positive regulation of anaphase-promoting complex-dependent catabolic process"/>
    <property type="evidence" value="ECO:0007669"/>
    <property type="project" value="TreeGrafter"/>
</dbReference>
<protein>
    <submittedName>
        <fullName evidence="6">Protein fizzy-related 2-like</fullName>
    </submittedName>
</protein>
<evidence type="ECO:0000313" key="6">
    <source>
        <dbReference type="EMBL" id="GFD54628.1"/>
    </source>
</evidence>
<reference evidence="6" key="1">
    <citation type="journal article" date="2019" name="Sci. Rep.">
        <title>Draft genome of Tanacetum cinerariifolium, the natural source of mosquito coil.</title>
        <authorList>
            <person name="Yamashiro T."/>
            <person name="Shiraishi A."/>
            <person name="Satake H."/>
            <person name="Nakayama K."/>
        </authorList>
    </citation>
    <scope>NUCLEOTIDE SEQUENCE</scope>
</reference>
<dbReference type="PANTHER" id="PTHR19918:SF1">
    <property type="entry name" value="FIZZY-RELATED PROTEIN HOMOLOG"/>
    <property type="match status" value="1"/>
</dbReference>
<dbReference type="InterPro" id="IPR015943">
    <property type="entry name" value="WD40/YVTN_repeat-like_dom_sf"/>
</dbReference>
<dbReference type="InterPro" id="IPR036322">
    <property type="entry name" value="WD40_repeat_dom_sf"/>
</dbReference>
<proteinExistence type="predicted"/>
<evidence type="ECO:0000256" key="3">
    <source>
        <dbReference type="ARBA" id="ARBA00023306"/>
    </source>
</evidence>
<dbReference type="SUPFAM" id="SSF50978">
    <property type="entry name" value="WD40 repeat-like"/>
    <property type="match status" value="1"/>
</dbReference>
<dbReference type="GO" id="GO:0031145">
    <property type="term" value="P:anaphase-promoting complex-dependent catabolic process"/>
    <property type="evidence" value="ECO:0007669"/>
    <property type="project" value="TreeGrafter"/>
</dbReference>
<dbReference type="PANTHER" id="PTHR19918">
    <property type="entry name" value="CELL DIVISION CYCLE 20 CDC20 FIZZY -RELATED"/>
    <property type="match status" value="1"/>
</dbReference>
<evidence type="ECO:0000256" key="2">
    <source>
        <dbReference type="ARBA" id="ARBA00022737"/>
    </source>
</evidence>
<evidence type="ECO:0000256" key="4">
    <source>
        <dbReference type="PROSITE-ProRule" id="PRU00221"/>
    </source>
</evidence>
<feature type="non-terminal residue" evidence="6">
    <location>
        <position position="61"/>
    </location>
</feature>
<dbReference type="GO" id="GO:0005680">
    <property type="term" value="C:anaphase-promoting complex"/>
    <property type="evidence" value="ECO:0007669"/>
    <property type="project" value="TreeGrafter"/>
</dbReference>